<dbReference type="Proteomes" id="UP000720189">
    <property type="component" value="Unassembled WGS sequence"/>
</dbReference>
<evidence type="ECO:0000313" key="2">
    <source>
        <dbReference type="EMBL" id="KAH7232314.1"/>
    </source>
</evidence>
<feature type="domain" description="Berberine/berberine-like" evidence="1">
    <location>
        <begin position="118"/>
        <end position="165"/>
    </location>
</feature>
<dbReference type="GO" id="GO:0016491">
    <property type="term" value="F:oxidoreductase activity"/>
    <property type="evidence" value="ECO:0007669"/>
    <property type="project" value="InterPro"/>
</dbReference>
<gene>
    <name evidence="2" type="ORF">BKA55DRAFT_695733</name>
</gene>
<dbReference type="Gene3D" id="3.40.462.20">
    <property type="match status" value="1"/>
</dbReference>
<dbReference type="GeneID" id="70230147"/>
<evidence type="ECO:0000259" key="1">
    <source>
        <dbReference type="Pfam" id="PF08031"/>
    </source>
</evidence>
<proteinExistence type="predicted"/>
<comment type="caution">
    <text evidence="2">The sequence shown here is derived from an EMBL/GenBank/DDBJ whole genome shotgun (WGS) entry which is preliminary data.</text>
</comment>
<reference evidence="2" key="1">
    <citation type="journal article" date="2021" name="Nat. Commun.">
        <title>Genetic determinants of endophytism in the Arabidopsis root mycobiome.</title>
        <authorList>
            <person name="Mesny F."/>
            <person name="Miyauchi S."/>
            <person name="Thiergart T."/>
            <person name="Pickel B."/>
            <person name="Atanasova L."/>
            <person name="Karlsson M."/>
            <person name="Huettel B."/>
            <person name="Barry K.W."/>
            <person name="Haridas S."/>
            <person name="Chen C."/>
            <person name="Bauer D."/>
            <person name="Andreopoulos W."/>
            <person name="Pangilinan J."/>
            <person name="LaButti K."/>
            <person name="Riley R."/>
            <person name="Lipzen A."/>
            <person name="Clum A."/>
            <person name="Drula E."/>
            <person name="Henrissat B."/>
            <person name="Kohler A."/>
            <person name="Grigoriev I.V."/>
            <person name="Martin F.M."/>
            <person name="Hacquard S."/>
        </authorList>
    </citation>
    <scope>NUCLEOTIDE SEQUENCE</scope>
    <source>
        <strain evidence="2">MPI-CAGE-AT-0023</strain>
    </source>
</reference>
<dbReference type="GO" id="GO:0050660">
    <property type="term" value="F:flavin adenine dinucleotide binding"/>
    <property type="evidence" value="ECO:0007669"/>
    <property type="project" value="InterPro"/>
</dbReference>
<accession>A0A9P9G6R5</accession>
<dbReference type="EMBL" id="JAGMUX010000019">
    <property type="protein sequence ID" value="KAH7232314.1"/>
    <property type="molecule type" value="Genomic_DNA"/>
</dbReference>
<dbReference type="AlphaFoldDB" id="A0A9P9G6R5"/>
<dbReference type="RefSeq" id="XP_046043974.1">
    <property type="nucleotide sequence ID" value="XM_046200193.1"/>
</dbReference>
<dbReference type="OrthoDB" id="415825at2759"/>
<dbReference type="InterPro" id="IPR012951">
    <property type="entry name" value="BBE"/>
</dbReference>
<dbReference type="Pfam" id="PF08031">
    <property type="entry name" value="BBE"/>
    <property type="match status" value="1"/>
</dbReference>
<protein>
    <recommendedName>
        <fullName evidence="1">Berberine/berberine-like domain-containing protein</fullName>
    </recommendedName>
</protein>
<organism evidence="2 3">
    <name type="scientific">Fusarium redolens</name>
    <dbReference type="NCBI Taxonomy" id="48865"/>
    <lineage>
        <taxon>Eukaryota</taxon>
        <taxon>Fungi</taxon>
        <taxon>Dikarya</taxon>
        <taxon>Ascomycota</taxon>
        <taxon>Pezizomycotina</taxon>
        <taxon>Sordariomycetes</taxon>
        <taxon>Hypocreomycetidae</taxon>
        <taxon>Hypocreales</taxon>
        <taxon>Nectriaceae</taxon>
        <taxon>Fusarium</taxon>
        <taxon>Fusarium redolens species complex</taxon>
    </lineage>
</organism>
<name>A0A9P9G6R5_FUSRE</name>
<dbReference type="Gene3D" id="6.10.140.1160">
    <property type="match status" value="1"/>
</dbReference>
<keyword evidence="3" id="KW-1185">Reference proteome</keyword>
<sequence>MSWIDYAEDVFTNAGPTGNPAYFYTQDTGVSERNVPSNVSVDAWLDYIFSADAGSSRWSFQFDVTGGKTNEVSSDAMAFPHRDSIYFMTAYASSNGETSGKTIKFINEAVLKLQNNKPDESLSYVGVASLAHGKDAQKRYWGANLPKLERIKAALDFDDVFSTLQYVKPASL</sequence>
<evidence type="ECO:0000313" key="3">
    <source>
        <dbReference type="Proteomes" id="UP000720189"/>
    </source>
</evidence>